<dbReference type="Proteomes" id="UP000799640">
    <property type="component" value="Unassembled WGS sequence"/>
</dbReference>
<proteinExistence type="predicted"/>
<gene>
    <name evidence="2" type="ORF">EJ06DRAFT_524645</name>
</gene>
<reference evidence="2" key="1">
    <citation type="journal article" date="2020" name="Stud. Mycol.">
        <title>101 Dothideomycetes genomes: a test case for predicting lifestyles and emergence of pathogens.</title>
        <authorList>
            <person name="Haridas S."/>
            <person name="Albert R."/>
            <person name="Binder M."/>
            <person name="Bloem J."/>
            <person name="Labutti K."/>
            <person name="Salamov A."/>
            <person name="Andreopoulos B."/>
            <person name="Baker S."/>
            <person name="Barry K."/>
            <person name="Bills G."/>
            <person name="Bluhm B."/>
            <person name="Cannon C."/>
            <person name="Castanera R."/>
            <person name="Culley D."/>
            <person name="Daum C."/>
            <person name="Ezra D."/>
            <person name="Gonzalez J."/>
            <person name="Henrissat B."/>
            <person name="Kuo A."/>
            <person name="Liang C."/>
            <person name="Lipzen A."/>
            <person name="Lutzoni F."/>
            <person name="Magnuson J."/>
            <person name="Mondo S."/>
            <person name="Nolan M."/>
            <person name="Ohm R."/>
            <person name="Pangilinan J."/>
            <person name="Park H.-J."/>
            <person name="Ramirez L."/>
            <person name="Alfaro M."/>
            <person name="Sun H."/>
            <person name="Tritt A."/>
            <person name="Yoshinaga Y."/>
            <person name="Zwiers L.-H."/>
            <person name="Turgeon B."/>
            <person name="Goodwin S."/>
            <person name="Spatafora J."/>
            <person name="Crous P."/>
            <person name="Grigoriev I."/>
        </authorList>
    </citation>
    <scope>NUCLEOTIDE SEQUENCE</scope>
    <source>
        <strain evidence="2">CBS 262.69</strain>
    </source>
</reference>
<sequence>MARWVWAHVRQAQTLKRLLYQEGDVLLISRTAFGKTTAPQKFGAEQLDVLKAIDFSGGHEPHPQQVHALKFSVYQEGDMLLISRTAFGKSIVFQLSRRWLAGPGEEQLDALKVLHPSGGHEPHPQQLSPISRLGEEQLDALKVLHPFGGHEPHLQLEGDVLLIARTVLGKGIIFQLPQATLSHQSPPLCLAGPMETQLHGCFECQFSEPEVIRMTLRELNDFTHLGACLTIKRFLMHNKGDLLLVALHWRWIWPTGKDFGDGVMFELIEDDIAFTSPASTIIFLCLSAPDEMITDCLARPLAHKSADLNSWERTGLSFSLNSADSAYTAPKTNHSHRPHRKSSLSPTLTSNLTNAIPASTAEGLRIGLDFFSDIWIPGPCNLFEGSRFTYHDDEYDFFDEQPSTSVGLTVHPTAAVAHEASTAFADGGSSDATTPKATHPAPSRKESSADKTCTVVATSVLEPAPNTKPKKAKADEVNRFIALPARLRRWNARTRRDASGCGMETGGHFGGVSAIYSTSLPSLRRPSRSSLTPKQRLFYDLMLKHHRAQLHGHRASEISSAVLVPAPLPRILPGGLRIPSSRNPNPHQPRADHCQTQQRAPAADSTTTSRGGLA</sequence>
<name>A0A6G1HLC7_9PEZI</name>
<protein>
    <submittedName>
        <fullName evidence="2">Uncharacterized protein</fullName>
    </submittedName>
</protein>
<feature type="compositionally biased region" description="Polar residues" evidence="1">
    <location>
        <begin position="594"/>
        <end position="614"/>
    </location>
</feature>
<evidence type="ECO:0000256" key="1">
    <source>
        <dbReference type="SAM" id="MobiDB-lite"/>
    </source>
</evidence>
<dbReference type="EMBL" id="ML996706">
    <property type="protein sequence ID" value="KAF2396704.1"/>
    <property type="molecule type" value="Genomic_DNA"/>
</dbReference>
<dbReference type="OrthoDB" id="5413666at2759"/>
<accession>A0A6G1HLC7</accession>
<feature type="region of interest" description="Disordered" evidence="1">
    <location>
        <begin position="425"/>
        <end position="451"/>
    </location>
</feature>
<feature type="region of interest" description="Disordered" evidence="1">
    <location>
        <begin position="574"/>
        <end position="614"/>
    </location>
</feature>
<feature type="compositionally biased region" description="Basic residues" evidence="1">
    <location>
        <begin position="333"/>
        <end position="342"/>
    </location>
</feature>
<organism evidence="2 3">
    <name type="scientific">Trichodelitschia bisporula</name>
    <dbReference type="NCBI Taxonomy" id="703511"/>
    <lineage>
        <taxon>Eukaryota</taxon>
        <taxon>Fungi</taxon>
        <taxon>Dikarya</taxon>
        <taxon>Ascomycota</taxon>
        <taxon>Pezizomycotina</taxon>
        <taxon>Dothideomycetes</taxon>
        <taxon>Dothideomycetes incertae sedis</taxon>
        <taxon>Phaeotrichales</taxon>
        <taxon>Phaeotrichaceae</taxon>
        <taxon>Trichodelitschia</taxon>
    </lineage>
</organism>
<feature type="region of interest" description="Disordered" evidence="1">
    <location>
        <begin position="328"/>
        <end position="348"/>
    </location>
</feature>
<evidence type="ECO:0000313" key="2">
    <source>
        <dbReference type="EMBL" id="KAF2396704.1"/>
    </source>
</evidence>
<evidence type="ECO:0000313" key="3">
    <source>
        <dbReference type="Proteomes" id="UP000799640"/>
    </source>
</evidence>
<keyword evidence="3" id="KW-1185">Reference proteome</keyword>
<dbReference type="AlphaFoldDB" id="A0A6G1HLC7"/>